<feature type="signal peptide" evidence="1">
    <location>
        <begin position="1"/>
        <end position="25"/>
    </location>
</feature>
<protein>
    <submittedName>
        <fullName evidence="2">Uncharacterized protein</fullName>
    </submittedName>
</protein>
<organism evidence="2 3">
    <name type="scientific">Schizophyllum amplum</name>
    <dbReference type="NCBI Taxonomy" id="97359"/>
    <lineage>
        <taxon>Eukaryota</taxon>
        <taxon>Fungi</taxon>
        <taxon>Dikarya</taxon>
        <taxon>Basidiomycota</taxon>
        <taxon>Agaricomycotina</taxon>
        <taxon>Agaricomycetes</taxon>
        <taxon>Agaricomycetidae</taxon>
        <taxon>Agaricales</taxon>
        <taxon>Schizophyllaceae</taxon>
        <taxon>Schizophyllum</taxon>
    </lineage>
</organism>
<name>A0A550BZR1_9AGAR</name>
<dbReference type="Proteomes" id="UP000320762">
    <property type="component" value="Unassembled WGS sequence"/>
</dbReference>
<feature type="chain" id="PRO_5021758727" evidence="1">
    <location>
        <begin position="26"/>
        <end position="280"/>
    </location>
</feature>
<evidence type="ECO:0000313" key="3">
    <source>
        <dbReference type="Proteomes" id="UP000320762"/>
    </source>
</evidence>
<gene>
    <name evidence="2" type="ORF">BD626DRAFT_586388</name>
</gene>
<evidence type="ECO:0000256" key="1">
    <source>
        <dbReference type="SAM" id="SignalP"/>
    </source>
</evidence>
<dbReference type="EMBL" id="VDMD01000040">
    <property type="protein sequence ID" value="TRM58024.1"/>
    <property type="molecule type" value="Genomic_DNA"/>
</dbReference>
<reference evidence="2 3" key="1">
    <citation type="journal article" date="2019" name="New Phytol.">
        <title>Comparative genomics reveals unique wood-decay strategies and fruiting body development in the Schizophyllaceae.</title>
        <authorList>
            <person name="Almasi E."/>
            <person name="Sahu N."/>
            <person name="Krizsan K."/>
            <person name="Balint B."/>
            <person name="Kovacs G.M."/>
            <person name="Kiss B."/>
            <person name="Cseklye J."/>
            <person name="Drula E."/>
            <person name="Henrissat B."/>
            <person name="Nagy I."/>
            <person name="Chovatia M."/>
            <person name="Adam C."/>
            <person name="LaButti K."/>
            <person name="Lipzen A."/>
            <person name="Riley R."/>
            <person name="Grigoriev I.V."/>
            <person name="Nagy L.G."/>
        </authorList>
    </citation>
    <scope>NUCLEOTIDE SEQUENCE [LARGE SCALE GENOMIC DNA]</scope>
    <source>
        <strain evidence="2 3">NL-1724</strain>
    </source>
</reference>
<proteinExistence type="predicted"/>
<sequence>MANFLLARLFCFLFPLRILVNSCDPESPGNYGSATYTKLLFGPGRCYICKELTGRLPERILHKFYLCSRRCKNRLFHSQVVSLLPRRKYLSARGLSFDRYLVPWLPTVIPVKPQRVRSVLTRDFMAARKEYRTEVKATTLDPQEQKRRTTTLFAYVDRYHQTKVFAAFQREVDQWREQIFWESKIIIDANSRRLRNSAPRRAFKSVLGSRLVQQAFRTHARDLRLVKPPGLLRRAGFRFLKSRRSKCTQCGASISTDGLDWHIVRRRTTLYPSQRRDRSS</sequence>
<keyword evidence="3" id="KW-1185">Reference proteome</keyword>
<evidence type="ECO:0000313" key="2">
    <source>
        <dbReference type="EMBL" id="TRM58024.1"/>
    </source>
</evidence>
<dbReference type="AlphaFoldDB" id="A0A550BZR1"/>
<comment type="caution">
    <text evidence="2">The sequence shown here is derived from an EMBL/GenBank/DDBJ whole genome shotgun (WGS) entry which is preliminary data.</text>
</comment>
<keyword evidence="1" id="KW-0732">Signal</keyword>
<accession>A0A550BZR1</accession>